<proteinExistence type="predicted"/>
<feature type="region of interest" description="Disordered" evidence="1">
    <location>
        <begin position="59"/>
        <end position="80"/>
    </location>
</feature>
<evidence type="ECO:0000313" key="2">
    <source>
        <dbReference type="EMBL" id="KIM56714.1"/>
    </source>
</evidence>
<sequence>MLMSSYPSDSCACIREPITTDKAARTSTSLSPNSTFTLAESVALRSLKDSVPPVIDAWHDNSPEKEANSLLPLPPFSPSC</sequence>
<protein>
    <submittedName>
        <fullName evidence="2">Uncharacterized protein</fullName>
    </submittedName>
</protein>
<dbReference type="AlphaFoldDB" id="A0A0C3DK76"/>
<dbReference type="Proteomes" id="UP000053989">
    <property type="component" value="Unassembled WGS sequence"/>
</dbReference>
<dbReference type="EMBL" id="KN822111">
    <property type="protein sequence ID" value="KIM56714.1"/>
    <property type="molecule type" value="Genomic_DNA"/>
</dbReference>
<organism evidence="2 3">
    <name type="scientific">Scleroderma citrinum Foug A</name>
    <dbReference type="NCBI Taxonomy" id="1036808"/>
    <lineage>
        <taxon>Eukaryota</taxon>
        <taxon>Fungi</taxon>
        <taxon>Dikarya</taxon>
        <taxon>Basidiomycota</taxon>
        <taxon>Agaricomycotina</taxon>
        <taxon>Agaricomycetes</taxon>
        <taxon>Agaricomycetidae</taxon>
        <taxon>Boletales</taxon>
        <taxon>Sclerodermatineae</taxon>
        <taxon>Sclerodermataceae</taxon>
        <taxon>Scleroderma</taxon>
    </lineage>
</organism>
<evidence type="ECO:0000313" key="3">
    <source>
        <dbReference type="Proteomes" id="UP000053989"/>
    </source>
</evidence>
<accession>A0A0C3DK76</accession>
<keyword evidence="3" id="KW-1185">Reference proteome</keyword>
<name>A0A0C3DK76_9AGAM</name>
<gene>
    <name evidence="2" type="ORF">SCLCIDRAFT_1220157</name>
</gene>
<reference evidence="3" key="2">
    <citation type="submission" date="2015-01" db="EMBL/GenBank/DDBJ databases">
        <title>Evolutionary Origins and Diversification of the Mycorrhizal Mutualists.</title>
        <authorList>
            <consortium name="DOE Joint Genome Institute"/>
            <consortium name="Mycorrhizal Genomics Consortium"/>
            <person name="Kohler A."/>
            <person name="Kuo A."/>
            <person name="Nagy L.G."/>
            <person name="Floudas D."/>
            <person name="Copeland A."/>
            <person name="Barry K.W."/>
            <person name="Cichocki N."/>
            <person name="Veneault-Fourrey C."/>
            <person name="LaButti K."/>
            <person name="Lindquist E.A."/>
            <person name="Lipzen A."/>
            <person name="Lundell T."/>
            <person name="Morin E."/>
            <person name="Murat C."/>
            <person name="Riley R."/>
            <person name="Ohm R."/>
            <person name="Sun H."/>
            <person name="Tunlid A."/>
            <person name="Henrissat B."/>
            <person name="Grigoriev I.V."/>
            <person name="Hibbett D.S."/>
            <person name="Martin F."/>
        </authorList>
    </citation>
    <scope>NUCLEOTIDE SEQUENCE [LARGE SCALE GENOMIC DNA]</scope>
    <source>
        <strain evidence="3">Foug A</strain>
    </source>
</reference>
<dbReference type="HOGENOM" id="CLU_2591168_0_0_1"/>
<reference evidence="2 3" key="1">
    <citation type="submission" date="2014-04" db="EMBL/GenBank/DDBJ databases">
        <authorList>
            <consortium name="DOE Joint Genome Institute"/>
            <person name="Kuo A."/>
            <person name="Kohler A."/>
            <person name="Nagy L.G."/>
            <person name="Floudas D."/>
            <person name="Copeland A."/>
            <person name="Barry K.W."/>
            <person name="Cichocki N."/>
            <person name="Veneault-Fourrey C."/>
            <person name="LaButti K."/>
            <person name="Lindquist E.A."/>
            <person name="Lipzen A."/>
            <person name="Lundell T."/>
            <person name="Morin E."/>
            <person name="Murat C."/>
            <person name="Sun H."/>
            <person name="Tunlid A."/>
            <person name="Henrissat B."/>
            <person name="Grigoriev I.V."/>
            <person name="Hibbett D.S."/>
            <person name="Martin F."/>
            <person name="Nordberg H.P."/>
            <person name="Cantor M.N."/>
            <person name="Hua S.X."/>
        </authorList>
    </citation>
    <scope>NUCLEOTIDE SEQUENCE [LARGE SCALE GENOMIC DNA]</scope>
    <source>
        <strain evidence="2 3">Foug A</strain>
    </source>
</reference>
<evidence type="ECO:0000256" key="1">
    <source>
        <dbReference type="SAM" id="MobiDB-lite"/>
    </source>
</evidence>
<dbReference type="InParanoid" id="A0A0C3DK76"/>